<feature type="domain" description="Inositol polyphosphate-related phosphatase" evidence="5">
    <location>
        <begin position="4"/>
        <end position="388"/>
    </location>
</feature>
<evidence type="ECO:0000256" key="4">
    <source>
        <dbReference type="SAM" id="MobiDB-lite"/>
    </source>
</evidence>
<evidence type="ECO:0000256" key="1">
    <source>
        <dbReference type="ARBA" id="ARBA00012997"/>
    </source>
</evidence>
<comment type="similarity">
    <text evidence="3">Belongs to the inositol 1,4,5-trisphosphate 5-phosphatase type I family.</text>
</comment>
<organism evidence="6 7">
    <name type="scientific">Polypedilum vanderplanki</name>
    <name type="common">Sleeping chironomid midge</name>
    <dbReference type="NCBI Taxonomy" id="319348"/>
    <lineage>
        <taxon>Eukaryota</taxon>
        <taxon>Metazoa</taxon>
        <taxon>Ecdysozoa</taxon>
        <taxon>Arthropoda</taxon>
        <taxon>Hexapoda</taxon>
        <taxon>Insecta</taxon>
        <taxon>Pterygota</taxon>
        <taxon>Neoptera</taxon>
        <taxon>Endopterygota</taxon>
        <taxon>Diptera</taxon>
        <taxon>Nematocera</taxon>
        <taxon>Chironomoidea</taxon>
        <taxon>Chironomidae</taxon>
        <taxon>Chironominae</taxon>
        <taxon>Polypedilum</taxon>
        <taxon>Polypedilum</taxon>
    </lineage>
</organism>
<accession>A0A9J6BPB5</accession>
<dbReference type="InterPro" id="IPR039737">
    <property type="entry name" value="INPP5A"/>
</dbReference>
<protein>
    <recommendedName>
        <fullName evidence="1">inositol-polyphosphate 5-phosphatase</fullName>
        <ecNumber evidence="1">3.1.3.56</ecNumber>
    </recommendedName>
</protein>
<dbReference type="Gene3D" id="3.60.10.10">
    <property type="entry name" value="Endonuclease/exonuclease/phosphatase"/>
    <property type="match status" value="1"/>
</dbReference>
<dbReference type="OrthoDB" id="5780965at2759"/>
<evidence type="ECO:0000313" key="7">
    <source>
        <dbReference type="Proteomes" id="UP001107558"/>
    </source>
</evidence>
<sequence>MNAKAIECLLITANCGSVFEDPSRLLKNWIAEFLSHVKKCKPEFIALHLQEVGGKTYDKSMEYVQEFIKILCESKELVEYNKIRVFLDEDYNSAEHFTALGNLYFAHDSIKNIKIWNFLTHEFESVEGKTIHTGNIESVATKEKAKFPQNFFPESKWSRKGFLRTRFCIEGSTFDLINIHLFHDASNFISFSEQYPSVYCKSRRRALAYVLERIHKDQLNVLVPFFIFGDFNFRCDNFGVVKKLTEDLIEQRIPHLKTDHTKIQYRDTVGSVKFTLAKKEFTHTDNEIFKQDWLKKFDRELDPLTEILYEYPITFSPTYPFEENPDLPSNYMPTRCPSWCDRILMTKAARNLIQNEDDSEYGIIGEDICMGDHKPVFLKLRLKTNQGIVNKCDHIENQQESYKENYYLNESSSKFVNVCEICLKHLNAIIIDTDNTIPLPLSSQASKNNQIMPLVSINVIDDENLNICMCNITDDGICPNCKQQNANKNRKLVSKQTMLGDVIVNRIDSQFLSTTYSSSPSEMRKLKDPYTPESVESHSPLPEMDEKEFGNFINSTSEDDELLENMRDVIKHKHLSDHKSVELIDETEKIGVGDFQNQYNLNHTVSPSQLQTRLEILRRESQLEFSSKSSSGSGSSNSESNKKEKSSLHSKCCLCYAVIENQVWKTKINLQIFQELMSDSGCSKHCQVEYKTRYIKFIKNSEICSSSDVEHCEEEIEGEQEDAKREVSTGGNLDKNNDLLIEQIFLETTV</sequence>
<dbReference type="Pfam" id="PF22669">
    <property type="entry name" value="Exo_endo_phos2"/>
    <property type="match status" value="1"/>
</dbReference>
<evidence type="ECO:0000313" key="6">
    <source>
        <dbReference type="EMBL" id="KAG5671602.1"/>
    </source>
</evidence>
<gene>
    <name evidence="6" type="ORF">PVAND_001795</name>
</gene>
<dbReference type="EC" id="3.1.3.56" evidence="1"/>
<comment type="caution">
    <text evidence="6">The sequence shown here is derived from an EMBL/GenBank/DDBJ whole genome shotgun (WGS) entry which is preliminary data.</text>
</comment>
<name>A0A9J6BPB5_POLVA</name>
<dbReference type="Proteomes" id="UP001107558">
    <property type="component" value="Chromosome 3"/>
</dbReference>
<dbReference type="SMART" id="SM00128">
    <property type="entry name" value="IPPc"/>
    <property type="match status" value="1"/>
</dbReference>
<keyword evidence="2" id="KW-0378">Hydrolase</keyword>
<evidence type="ECO:0000256" key="2">
    <source>
        <dbReference type="ARBA" id="ARBA00022801"/>
    </source>
</evidence>
<feature type="region of interest" description="Disordered" evidence="4">
    <location>
        <begin position="518"/>
        <end position="546"/>
    </location>
</feature>
<keyword evidence="7" id="KW-1185">Reference proteome</keyword>
<dbReference type="PANTHER" id="PTHR12997">
    <property type="entry name" value="TYPE I INOSITOL-1,4,5-TRISPHOSPHATE 5-PHOSPHATASE"/>
    <property type="match status" value="1"/>
</dbReference>
<reference evidence="6" key="1">
    <citation type="submission" date="2021-03" db="EMBL/GenBank/DDBJ databases">
        <title>Chromosome level genome of the anhydrobiotic midge Polypedilum vanderplanki.</title>
        <authorList>
            <person name="Yoshida Y."/>
            <person name="Kikawada T."/>
            <person name="Gusev O."/>
        </authorList>
    </citation>
    <scope>NUCLEOTIDE SEQUENCE</scope>
    <source>
        <strain evidence="6">NIAS01</strain>
        <tissue evidence="6">Whole body or cell culture</tissue>
    </source>
</reference>
<proteinExistence type="inferred from homology"/>
<dbReference type="InterPro" id="IPR000300">
    <property type="entry name" value="IPPc"/>
</dbReference>
<dbReference type="SUPFAM" id="SSF56219">
    <property type="entry name" value="DNase I-like"/>
    <property type="match status" value="1"/>
</dbReference>
<dbReference type="InterPro" id="IPR036691">
    <property type="entry name" value="Endo/exonu/phosph_ase_sf"/>
</dbReference>
<evidence type="ECO:0000256" key="3">
    <source>
        <dbReference type="ARBA" id="ARBA00023599"/>
    </source>
</evidence>
<dbReference type="PANTHER" id="PTHR12997:SF2">
    <property type="entry name" value="INOSITOL POLYPHOSPHATE-5-PHOSPHATASE A"/>
    <property type="match status" value="1"/>
</dbReference>
<dbReference type="EMBL" id="JADBJN010000003">
    <property type="protein sequence ID" value="KAG5671602.1"/>
    <property type="molecule type" value="Genomic_DNA"/>
</dbReference>
<dbReference type="AlphaFoldDB" id="A0A9J6BPB5"/>
<dbReference type="GO" id="GO:0046856">
    <property type="term" value="P:phosphatidylinositol dephosphorylation"/>
    <property type="evidence" value="ECO:0007669"/>
    <property type="project" value="InterPro"/>
</dbReference>
<dbReference type="GO" id="GO:0004445">
    <property type="term" value="F:inositol-polyphosphate 5-phosphatase activity"/>
    <property type="evidence" value="ECO:0007669"/>
    <property type="project" value="UniProtKB-EC"/>
</dbReference>
<evidence type="ECO:0000259" key="5">
    <source>
        <dbReference type="SMART" id="SM00128"/>
    </source>
</evidence>